<dbReference type="AlphaFoldDB" id="A0A6J6WKA2"/>
<dbReference type="Gene3D" id="3.40.50.970">
    <property type="match status" value="1"/>
</dbReference>
<dbReference type="SUPFAM" id="SSF52922">
    <property type="entry name" value="TK C-terminal domain-like"/>
    <property type="match status" value="1"/>
</dbReference>
<evidence type="ECO:0000259" key="4">
    <source>
        <dbReference type="SMART" id="SM00861"/>
    </source>
</evidence>
<dbReference type="PANTHER" id="PTHR43257:SF2">
    <property type="entry name" value="PYRUVATE DEHYDROGENASE E1 COMPONENT SUBUNIT BETA"/>
    <property type="match status" value="1"/>
</dbReference>
<dbReference type="Pfam" id="PF02779">
    <property type="entry name" value="Transket_pyr"/>
    <property type="match status" value="1"/>
</dbReference>
<gene>
    <name evidence="5" type="ORF">UFOPK2975_00069</name>
</gene>
<dbReference type="Gene3D" id="3.40.50.920">
    <property type="match status" value="1"/>
</dbReference>
<dbReference type="InterPro" id="IPR009014">
    <property type="entry name" value="Transketo_C/PFOR_II"/>
</dbReference>
<reference evidence="5" key="1">
    <citation type="submission" date="2020-05" db="EMBL/GenBank/DDBJ databases">
        <authorList>
            <person name="Chiriac C."/>
            <person name="Salcher M."/>
            <person name="Ghai R."/>
            <person name="Kavagutti S V."/>
        </authorList>
    </citation>
    <scope>NUCLEOTIDE SEQUENCE</scope>
</reference>
<evidence type="ECO:0000256" key="3">
    <source>
        <dbReference type="ARBA" id="ARBA00023052"/>
    </source>
</evidence>
<feature type="domain" description="Transketolase-like pyrimidine-binding" evidence="4">
    <location>
        <begin position="4"/>
        <end position="179"/>
    </location>
</feature>
<evidence type="ECO:0000313" key="5">
    <source>
        <dbReference type="EMBL" id="CAB4783673.1"/>
    </source>
</evidence>
<dbReference type="InterPro" id="IPR033248">
    <property type="entry name" value="Transketolase_C"/>
</dbReference>
<proteinExistence type="predicted"/>
<dbReference type="NCBIfam" id="NF006667">
    <property type="entry name" value="PRK09212.1"/>
    <property type="match status" value="1"/>
</dbReference>
<accession>A0A6J6WKA2</accession>
<dbReference type="GO" id="GO:0016491">
    <property type="term" value="F:oxidoreductase activity"/>
    <property type="evidence" value="ECO:0007669"/>
    <property type="project" value="UniProtKB-KW"/>
</dbReference>
<organism evidence="5">
    <name type="scientific">freshwater metagenome</name>
    <dbReference type="NCBI Taxonomy" id="449393"/>
    <lineage>
        <taxon>unclassified sequences</taxon>
        <taxon>metagenomes</taxon>
        <taxon>ecological metagenomes</taxon>
    </lineage>
</organism>
<dbReference type="FunFam" id="3.40.50.970:FF:000001">
    <property type="entry name" value="Pyruvate dehydrogenase E1 beta subunit"/>
    <property type="match status" value="1"/>
</dbReference>
<dbReference type="FunFam" id="3.40.50.920:FF:000001">
    <property type="entry name" value="Pyruvate dehydrogenase E1 beta subunit"/>
    <property type="match status" value="1"/>
</dbReference>
<dbReference type="EMBL" id="CAFAAG010000002">
    <property type="protein sequence ID" value="CAB4783673.1"/>
    <property type="molecule type" value="Genomic_DNA"/>
</dbReference>
<dbReference type="InterPro" id="IPR005475">
    <property type="entry name" value="Transketolase-like_Pyr-bd"/>
</dbReference>
<keyword evidence="3" id="KW-0786">Thiamine pyrophosphate</keyword>
<dbReference type="PANTHER" id="PTHR43257">
    <property type="entry name" value="PYRUVATE DEHYDROGENASE E1 COMPONENT BETA SUBUNIT"/>
    <property type="match status" value="1"/>
</dbReference>
<comment type="cofactor">
    <cofactor evidence="1">
        <name>thiamine diphosphate</name>
        <dbReference type="ChEBI" id="CHEBI:58937"/>
    </cofactor>
</comment>
<protein>
    <submittedName>
        <fullName evidence="5">Unannotated protein</fullName>
    </submittedName>
</protein>
<evidence type="ECO:0000256" key="1">
    <source>
        <dbReference type="ARBA" id="ARBA00001964"/>
    </source>
</evidence>
<keyword evidence="2" id="KW-0560">Oxidoreductase</keyword>
<dbReference type="CDD" id="cd07036">
    <property type="entry name" value="TPP_PYR_E1-PDHc-beta_like"/>
    <property type="match status" value="1"/>
</dbReference>
<name>A0A6J6WKA2_9ZZZZ</name>
<dbReference type="Pfam" id="PF02780">
    <property type="entry name" value="Transketolase_C"/>
    <property type="match status" value="1"/>
</dbReference>
<evidence type="ECO:0000256" key="2">
    <source>
        <dbReference type="ARBA" id="ARBA00023002"/>
    </source>
</evidence>
<dbReference type="InterPro" id="IPR029061">
    <property type="entry name" value="THDP-binding"/>
</dbReference>
<dbReference type="SUPFAM" id="SSF52518">
    <property type="entry name" value="Thiamin diphosphate-binding fold (THDP-binding)"/>
    <property type="match status" value="1"/>
</dbReference>
<sequence length="339" mass="36391">METLRMRQAVIQALADELESDERVFLIGEDIGEAGGAFKATEGLYQRFGGKRVIDTPISEMAFLGAAVGSAATGLRPVVEMMFIEFIGVALDQLTTEAAKFRYLSRGQLTVPLTVRAAAGAGLGFGCQHSQMLDQWFRGTPGLKVVVPSGARSAYGLLRAAIRDDDPVVVLEHKALYGEREDVEVGDQGIMTIGKAEVRRSGTDVTVIGLGKTTGTALEAAALGQSGWSAEVIDLLTLVPWDRQTVIDSVRKTKRLVIIEEAPQSGGWGADISDEVSAELFGHLLAPVLRIATPDVPIPYNGDLESKFLPTAKVAVDQINELIKTGKRPSMWWELGAGK</sequence>
<dbReference type="SMART" id="SM00861">
    <property type="entry name" value="Transket_pyr"/>
    <property type="match status" value="1"/>
</dbReference>